<accession>A0ABR1B0W9</accession>
<dbReference type="EMBL" id="JAWJWF010000005">
    <property type="protein sequence ID" value="KAK6632309.1"/>
    <property type="molecule type" value="Genomic_DNA"/>
</dbReference>
<proteinExistence type="predicted"/>
<organism evidence="1 2">
    <name type="scientific">Polyplax serrata</name>
    <name type="common">Common mouse louse</name>
    <dbReference type="NCBI Taxonomy" id="468196"/>
    <lineage>
        <taxon>Eukaryota</taxon>
        <taxon>Metazoa</taxon>
        <taxon>Ecdysozoa</taxon>
        <taxon>Arthropoda</taxon>
        <taxon>Hexapoda</taxon>
        <taxon>Insecta</taxon>
        <taxon>Pterygota</taxon>
        <taxon>Neoptera</taxon>
        <taxon>Paraneoptera</taxon>
        <taxon>Psocodea</taxon>
        <taxon>Troctomorpha</taxon>
        <taxon>Phthiraptera</taxon>
        <taxon>Anoplura</taxon>
        <taxon>Polyplacidae</taxon>
        <taxon>Polyplax</taxon>
    </lineage>
</organism>
<name>A0ABR1B0W9_POLSC</name>
<comment type="caution">
    <text evidence="1">The sequence shown here is derived from an EMBL/GenBank/DDBJ whole genome shotgun (WGS) entry which is preliminary data.</text>
</comment>
<sequence length="125" mass="14226">MILRSPGKTESLGNRVKVEVVNILRLKKDSRPVVYPANTSVTAYTGQRLDISVEFCANPPSTKRFWITETQRLAPGQTTSDFIAHNVTTKGDSIIKNWSYNQNQLIAYHTPNQLGESPVKKFRYW</sequence>
<evidence type="ECO:0000313" key="1">
    <source>
        <dbReference type="EMBL" id="KAK6632309.1"/>
    </source>
</evidence>
<reference evidence="1 2" key="1">
    <citation type="submission" date="2023-09" db="EMBL/GenBank/DDBJ databases">
        <title>Genomes of two closely related lineages of the louse Polyplax serrata with different host specificities.</title>
        <authorList>
            <person name="Martinu J."/>
            <person name="Tarabai H."/>
            <person name="Stefka J."/>
            <person name="Hypsa V."/>
        </authorList>
    </citation>
    <scope>NUCLEOTIDE SEQUENCE [LARGE SCALE GENOMIC DNA]</scope>
    <source>
        <strain evidence="1">98ZLc_SE</strain>
    </source>
</reference>
<evidence type="ECO:0000313" key="2">
    <source>
        <dbReference type="Proteomes" id="UP001359485"/>
    </source>
</evidence>
<keyword evidence="2" id="KW-1185">Reference proteome</keyword>
<dbReference type="Proteomes" id="UP001359485">
    <property type="component" value="Unassembled WGS sequence"/>
</dbReference>
<protein>
    <submittedName>
        <fullName evidence="1">Uncharacterized protein</fullName>
    </submittedName>
</protein>
<gene>
    <name evidence="1" type="ORF">RUM44_007350</name>
</gene>